<dbReference type="AlphaFoldDB" id="A0A1M4SJN5"/>
<dbReference type="InterPro" id="IPR045336">
    <property type="entry name" value="MmgE_PrpD_N"/>
</dbReference>
<comment type="similarity">
    <text evidence="1">Belongs to the PrpD family.</text>
</comment>
<feature type="domain" description="MmgE/PrpD C-terminal" evidence="3">
    <location>
        <begin position="271"/>
        <end position="429"/>
    </location>
</feature>
<dbReference type="OrthoDB" id="9795089at2"/>
<evidence type="ECO:0000259" key="3">
    <source>
        <dbReference type="Pfam" id="PF19305"/>
    </source>
</evidence>
<evidence type="ECO:0000313" key="5">
    <source>
        <dbReference type="Proteomes" id="UP000184144"/>
    </source>
</evidence>
<dbReference type="InterPro" id="IPR042183">
    <property type="entry name" value="MmgE/PrpD_sf_1"/>
</dbReference>
<dbReference type="STRING" id="1486859.SAMN05444273_10199"/>
<evidence type="ECO:0000313" key="4">
    <source>
        <dbReference type="EMBL" id="SHE32405.1"/>
    </source>
</evidence>
<dbReference type="InterPro" id="IPR045337">
    <property type="entry name" value="MmgE_PrpD_C"/>
</dbReference>
<evidence type="ECO:0000259" key="2">
    <source>
        <dbReference type="Pfam" id="PF03972"/>
    </source>
</evidence>
<keyword evidence="5" id="KW-1185">Reference proteome</keyword>
<dbReference type="InterPro" id="IPR005656">
    <property type="entry name" value="MmgE_PrpD"/>
</dbReference>
<dbReference type="Pfam" id="PF03972">
    <property type="entry name" value="MmgE_PrpD_N"/>
    <property type="match status" value="1"/>
</dbReference>
<dbReference type="Gene3D" id="1.10.4100.10">
    <property type="entry name" value="2-methylcitrate dehydratase PrpD"/>
    <property type="match status" value="1"/>
</dbReference>
<dbReference type="Proteomes" id="UP000184144">
    <property type="component" value="Unassembled WGS sequence"/>
</dbReference>
<sequence>MTKMETLAGPKPVFDTSNAWLRGLDAKTMPPEVMTTAKLLVLDLIGVLAAAHRLDAGRIARDHAVRHWAAGPDAPAARIAFDGRKASLPGAAFAMATQLDNLDAHDGWQPSKGHAGAALLPALLALAEDAPELSGREALVLMIAGYEIAYRAAEALHATVPDYHTSGAWNALGCVAMAARLRGVSDDVFRHALGIAEYHAPRSQMMREIANPTMLHDGTGFGAPVGLYAVLIAEDGFTGAPAATVEFDDAEGSWGDLGQVWLTCQQYVKPYPICRWAHAPIDAALGLRAKFNIDPQLIASIDVYTFKYSAELSASVPDTSPKAQYSLAWPVACAFARGVVGVDEVMPKAFGDPDLIKLTGLTSAHVDTALEADYPARRQARVKVTLHDGRSFDSGVVEASGGPDPQPTEAEIVQKFRRFAGSVLSVDQVVELEGIVMGLDGKDADFKALTQLVNKMKIDF</sequence>
<dbReference type="InterPro" id="IPR036148">
    <property type="entry name" value="MmgE/PrpD_sf"/>
</dbReference>
<dbReference type="GO" id="GO:0016829">
    <property type="term" value="F:lyase activity"/>
    <property type="evidence" value="ECO:0007669"/>
    <property type="project" value="InterPro"/>
</dbReference>
<name>A0A1M4SJN5_9RHOB</name>
<gene>
    <name evidence="4" type="ORF">SAMN05444273_10199</name>
</gene>
<dbReference type="Pfam" id="PF19305">
    <property type="entry name" value="MmgE_PrpD_C"/>
    <property type="match status" value="1"/>
</dbReference>
<reference evidence="5" key="1">
    <citation type="submission" date="2016-11" db="EMBL/GenBank/DDBJ databases">
        <authorList>
            <person name="Varghese N."/>
            <person name="Submissions S."/>
        </authorList>
    </citation>
    <scope>NUCLEOTIDE SEQUENCE [LARGE SCALE GENOMIC DNA]</scope>
    <source>
        <strain evidence="5">DSM 100566</strain>
    </source>
</reference>
<organism evidence="4 5">
    <name type="scientific">Litoreibacter ascidiaceicola</name>
    <dbReference type="NCBI Taxonomy" id="1486859"/>
    <lineage>
        <taxon>Bacteria</taxon>
        <taxon>Pseudomonadati</taxon>
        <taxon>Pseudomonadota</taxon>
        <taxon>Alphaproteobacteria</taxon>
        <taxon>Rhodobacterales</taxon>
        <taxon>Roseobacteraceae</taxon>
        <taxon>Litoreibacter</taxon>
    </lineage>
</organism>
<proteinExistence type="inferred from homology"/>
<dbReference type="PANTHER" id="PTHR16943">
    <property type="entry name" value="2-METHYLCITRATE DEHYDRATASE-RELATED"/>
    <property type="match status" value="1"/>
</dbReference>
<dbReference type="SUPFAM" id="SSF103378">
    <property type="entry name" value="2-methylcitrate dehydratase PrpD"/>
    <property type="match status" value="1"/>
</dbReference>
<feature type="domain" description="MmgE/PrpD N-terminal" evidence="2">
    <location>
        <begin position="20"/>
        <end position="244"/>
    </location>
</feature>
<dbReference type="RefSeq" id="WP_139250579.1">
    <property type="nucleotide sequence ID" value="NZ_FQUV01000001.1"/>
</dbReference>
<dbReference type="InterPro" id="IPR042188">
    <property type="entry name" value="MmgE/PrpD_sf_2"/>
</dbReference>
<dbReference type="Gene3D" id="3.30.1330.120">
    <property type="entry name" value="2-methylcitrate dehydratase PrpD"/>
    <property type="match status" value="1"/>
</dbReference>
<dbReference type="PANTHER" id="PTHR16943:SF8">
    <property type="entry name" value="2-METHYLCITRATE DEHYDRATASE"/>
    <property type="match status" value="1"/>
</dbReference>
<protein>
    <submittedName>
        <fullName evidence="4">2-methylcitrate dehydratase PrpD</fullName>
    </submittedName>
</protein>
<dbReference type="EMBL" id="FQUV01000001">
    <property type="protein sequence ID" value="SHE32405.1"/>
    <property type="molecule type" value="Genomic_DNA"/>
</dbReference>
<evidence type="ECO:0000256" key="1">
    <source>
        <dbReference type="ARBA" id="ARBA00006174"/>
    </source>
</evidence>
<accession>A0A1M4SJN5</accession>